<dbReference type="SUPFAM" id="SSF55920">
    <property type="entry name" value="Creatinase/aminopeptidase"/>
    <property type="match status" value="1"/>
</dbReference>
<gene>
    <name evidence="10" type="ORF">CB5_LOCUS1645</name>
</gene>
<feature type="domain" description="Peptidase M24 C-terminal" evidence="9">
    <location>
        <begin position="704"/>
        <end position="763"/>
    </location>
</feature>
<evidence type="ECO:0000256" key="6">
    <source>
        <dbReference type="SAM" id="MobiDB-lite"/>
    </source>
</evidence>
<dbReference type="Pfam" id="PF00557">
    <property type="entry name" value="Peptidase_M24"/>
    <property type="match status" value="1"/>
</dbReference>
<evidence type="ECO:0000256" key="4">
    <source>
        <dbReference type="ARBA" id="ARBA00022801"/>
    </source>
</evidence>
<name>A0A6V7NJ76_ANACO</name>
<dbReference type="InterPro" id="IPR029149">
    <property type="entry name" value="Creatin/AminoP/Spt16_N"/>
</dbReference>
<dbReference type="InterPro" id="IPR050422">
    <property type="entry name" value="X-Pro_aminopeptidase_P"/>
</dbReference>
<comment type="similarity">
    <text evidence="2">Belongs to the peptidase M24B family.</text>
</comment>
<dbReference type="InterPro" id="IPR036005">
    <property type="entry name" value="Creatinase/aminopeptidase-like"/>
</dbReference>
<reference evidence="10" key="1">
    <citation type="submission" date="2020-07" db="EMBL/GenBank/DDBJ databases">
        <authorList>
            <person name="Lin J."/>
        </authorList>
    </citation>
    <scope>NUCLEOTIDE SEQUENCE</scope>
</reference>
<dbReference type="PANTHER" id="PTHR43763">
    <property type="entry name" value="XAA-PRO AMINOPEPTIDASE 1"/>
    <property type="match status" value="1"/>
</dbReference>
<dbReference type="EMBL" id="LR862139">
    <property type="protein sequence ID" value="CAD1818434.1"/>
    <property type="molecule type" value="Genomic_DNA"/>
</dbReference>
<feature type="domain" description="Peptidase M24" evidence="7">
    <location>
        <begin position="476"/>
        <end position="693"/>
    </location>
</feature>
<evidence type="ECO:0008006" key="11">
    <source>
        <dbReference type="Google" id="ProtNLM"/>
    </source>
</evidence>
<evidence type="ECO:0000256" key="1">
    <source>
        <dbReference type="ARBA" id="ARBA00001936"/>
    </source>
</evidence>
<dbReference type="PANTHER" id="PTHR43763:SF6">
    <property type="entry name" value="XAA-PRO AMINOPEPTIDASE 1"/>
    <property type="match status" value="1"/>
</dbReference>
<dbReference type="SUPFAM" id="SSF53092">
    <property type="entry name" value="Creatinase/prolidase N-terminal domain"/>
    <property type="match status" value="1"/>
</dbReference>
<dbReference type="InterPro" id="IPR000994">
    <property type="entry name" value="Pept_M24"/>
</dbReference>
<dbReference type="Gene3D" id="3.90.230.10">
    <property type="entry name" value="Creatinase/methionine aminopeptidase superfamily"/>
    <property type="match status" value="1"/>
</dbReference>
<keyword evidence="3" id="KW-0479">Metal-binding</keyword>
<organism evidence="10">
    <name type="scientific">Ananas comosus var. bracteatus</name>
    <name type="common">red pineapple</name>
    <dbReference type="NCBI Taxonomy" id="296719"/>
    <lineage>
        <taxon>Eukaryota</taxon>
        <taxon>Viridiplantae</taxon>
        <taxon>Streptophyta</taxon>
        <taxon>Embryophyta</taxon>
        <taxon>Tracheophyta</taxon>
        <taxon>Spermatophyta</taxon>
        <taxon>Magnoliopsida</taxon>
        <taxon>Liliopsida</taxon>
        <taxon>Poales</taxon>
        <taxon>Bromeliaceae</taxon>
        <taxon>Bromelioideae</taxon>
        <taxon>Ananas</taxon>
    </lineage>
</organism>
<protein>
    <recommendedName>
        <fullName evidence="11">Xaa-Pro aminopeptidase P</fullName>
    </recommendedName>
</protein>
<dbReference type="Pfam" id="PF01321">
    <property type="entry name" value="Creatinase_N"/>
    <property type="match status" value="1"/>
</dbReference>
<dbReference type="Gene3D" id="3.40.350.10">
    <property type="entry name" value="Creatinase/prolidase N-terminal domain"/>
    <property type="match status" value="2"/>
</dbReference>
<accession>A0A6V7NJ76</accession>
<evidence type="ECO:0000259" key="8">
    <source>
        <dbReference type="Pfam" id="PF01321"/>
    </source>
</evidence>
<feature type="region of interest" description="Disordered" evidence="6">
    <location>
        <begin position="69"/>
        <end position="105"/>
    </location>
</feature>
<dbReference type="AlphaFoldDB" id="A0A6V7NJ76"/>
<evidence type="ECO:0000259" key="9">
    <source>
        <dbReference type="Pfam" id="PF16188"/>
    </source>
</evidence>
<evidence type="ECO:0000256" key="2">
    <source>
        <dbReference type="ARBA" id="ARBA00008766"/>
    </source>
</evidence>
<sequence length="765" mass="84199">MESALFSSSPLSAFVPRSPPSLASRPLRLLSLPFSLLVHHSPHRAAALPSSLAASSAASPRRLRDADAAAASAAESRSSGDRVVARPSSELRMGRPGGSGTGVAGDEKLRSLRELFARPDVAIDAYIIPSQTLTRFFFWISAFLDSIVWNYGNAINLWIESEFIAECFMRRAYLTGFTGSAGTAVVTKEKAALWTDGRYFLQAEKQLSPDWILMRSGNQGVPTTSEWLNDVLPAGCRIGIDPFLFSHDAAEELKEAISKKNHELILIKDFNLVDEIWKSRPKPPGKPTRVHDIKYAGVDVLSKLSSLRSELVENGCTAIVISMLDEVAWLLNMRGSDVPNSPVFYSYLIVEISHATLFVDNNKVTPGVLDHLKSAGVELKPYEAILSEVESLAAKGAKLWLDTSCVNAAIVSIFRSACERHFTRLATKSRKQLNNGASSDLISIKSEDIRNGIPNGLYKVSPVAIAKAVKNKAEIEGMKNSHLRDAAALSEFWCWMEQEVKNNLTLTEVAVADKLFEFRKQQEGFIDTSFDTISGYGANGAVIHYKPTSDSCSFVGTDNLFLLDSGGQYVDGTTDITRTVHFGEPSAWQKECFTRVLQGHIALDQAIFPERTPGFVLDVLARSSLWKVGLDYRHGTGHGVGAALNVHEGPQSISFRFGNLTALQNGMIVSNEPGYYEDHSFGIRIENLLLVKEVDLPNSYGGIGFLGFEKLTFVPIQSKLIDTSLLSPMEIKWVNDYHSQVREKVSPLVNGAVRDWLWRNTRSLP</sequence>
<dbReference type="InterPro" id="IPR000587">
    <property type="entry name" value="Creatinase_N"/>
</dbReference>
<dbReference type="InterPro" id="IPR033740">
    <property type="entry name" value="Pept_M24B"/>
</dbReference>
<dbReference type="FunFam" id="3.90.230.10:FF:000007">
    <property type="entry name" value="Xaa-Pro aminopeptidase P"/>
    <property type="match status" value="1"/>
</dbReference>
<keyword evidence="4" id="KW-0378">Hydrolase</keyword>
<dbReference type="GO" id="GO:0005737">
    <property type="term" value="C:cytoplasm"/>
    <property type="evidence" value="ECO:0007669"/>
    <property type="project" value="UniProtKB-ARBA"/>
</dbReference>
<keyword evidence="5" id="KW-0464">Manganese</keyword>
<dbReference type="FunFam" id="3.40.350.10:FF:000003">
    <property type="entry name" value="Xaa-pro aminopeptidase P"/>
    <property type="match status" value="1"/>
</dbReference>
<feature type="domain" description="Creatinase N-terminal" evidence="8">
    <location>
        <begin position="123"/>
        <end position="260"/>
    </location>
</feature>
<evidence type="ECO:0000256" key="3">
    <source>
        <dbReference type="ARBA" id="ARBA00022723"/>
    </source>
</evidence>
<dbReference type="GO" id="GO:0070006">
    <property type="term" value="F:metalloaminopeptidase activity"/>
    <property type="evidence" value="ECO:0007669"/>
    <property type="project" value="InterPro"/>
</dbReference>
<proteinExistence type="inferred from homology"/>
<evidence type="ECO:0000313" key="10">
    <source>
        <dbReference type="EMBL" id="CAD1818434.1"/>
    </source>
</evidence>
<evidence type="ECO:0000259" key="7">
    <source>
        <dbReference type="Pfam" id="PF00557"/>
    </source>
</evidence>
<dbReference type="GO" id="GO:0046872">
    <property type="term" value="F:metal ion binding"/>
    <property type="evidence" value="ECO:0007669"/>
    <property type="project" value="UniProtKB-KW"/>
</dbReference>
<dbReference type="InterPro" id="IPR032416">
    <property type="entry name" value="Peptidase_M24_C"/>
</dbReference>
<comment type="cofactor">
    <cofactor evidence="1">
        <name>Mn(2+)</name>
        <dbReference type="ChEBI" id="CHEBI:29035"/>
    </cofactor>
</comment>
<dbReference type="Pfam" id="PF16188">
    <property type="entry name" value="Peptidase_M24_C"/>
    <property type="match status" value="1"/>
</dbReference>
<evidence type="ECO:0000256" key="5">
    <source>
        <dbReference type="ARBA" id="ARBA00023211"/>
    </source>
</evidence>
<dbReference type="FunFam" id="3.40.350.10:FF:000014">
    <property type="entry name" value="Aminopeptidase P2"/>
    <property type="match status" value="1"/>
</dbReference>
<dbReference type="Pfam" id="PF16189">
    <property type="entry name" value="Creatinase_N_2"/>
    <property type="match status" value="1"/>
</dbReference>
<dbReference type="CDD" id="cd01085">
    <property type="entry name" value="APP"/>
    <property type="match status" value="1"/>
</dbReference>